<proteinExistence type="predicted"/>
<dbReference type="NCBIfam" id="TIGR02532">
    <property type="entry name" value="IV_pilin_GFxxxE"/>
    <property type="match status" value="1"/>
</dbReference>
<dbReference type="Pfam" id="PF07963">
    <property type="entry name" value="N_methyl"/>
    <property type="match status" value="1"/>
</dbReference>
<evidence type="ECO:0000313" key="4">
    <source>
        <dbReference type="Proteomes" id="UP000010847"/>
    </source>
</evidence>
<dbReference type="AlphaFoldDB" id="W0E981"/>
<dbReference type="STRING" id="871968.DESME_10565"/>
<dbReference type="GO" id="GO:0015628">
    <property type="term" value="P:protein secretion by the type II secretion system"/>
    <property type="evidence" value="ECO:0007669"/>
    <property type="project" value="InterPro"/>
</dbReference>
<sequence>MRRVTKAGSFGFTLLEVLLALAILGMIMAQVVPKYGSAILSSNKQVQQANQLRIEGAVELYRLDTGSFPSRLEDLLTLPPEVHGWRGPYLDKLPTQPDGRSYTLDSQGRVGI</sequence>
<dbReference type="InterPro" id="IPR012902">
    <property type="entry name" value="N_methyl_site"/>
</dbReference>
<dbReference type="Gene3D" id="3.30.700.10">
    <property type="entry name" value="Glycoprotein, Type 4 Pilin"/>
    <property type="match status" value="1"/>
</dbReference>
<dbReference type="InterPro" id="IPR045584">
    <property type="entry name" value="Pilin-like"/>
</dbReference>
<gene>
    <name evidence="3" type="ORF">DESME_10565</name>
</gene>
<protein>
    <submittedName>
        <fullName evidence="3">N-terminal cleavage protein</fullName>
    </submittedName>
</protein>
<feature type="domain" description="Type II secretion system protein GspG C-terminal" evidence="2">
    <location>
        <begin position="42"/>
        <end position="109"/>
    </location>
</feature>
<dbReference type="PRINTS" id="PR00813">
    <property type="entry name" value="BCTERIALGSPG"/>
</dbReference>
<dbReference type="KEGG" id="dmt:DESME_10565"/>
<dbReference type="InterPro" id="IPR013545">
    <property type="entry name" value="T2SS_protein-GspG_C"/>
</dbReference>
<reference evidence="3 4" key="1">
    <citation type="submission" date="2013-12" db="EMBL/GenBank/DDBJ databases">
        <authorList>
            <consortium name="DOE Joint Genome Institute"/>
            <person name="Smidt H."/>
            <person name="Huntemann M."/>
            <person name="Han J."/>
            <person name="Chen A."/>
            <person name="Kyrpides N."/>
            <person name="Mavromatis K."/>
            <person name="Markowitz V."/>
            <person name="Palaniappan K."/>
            <person name="Ivanova N."/>
            <person name="Schaumberg A."/>
            <person name="Pati A."/>
            <person name="Liolios K."/>
            <person name="Nordberg H.P."/>
            <person name="Cantor M.N."/>
            <person name="Hua S.X."/>
            <person name="Woyke T."/>
        </authorList>
    </citation>
    <scope>NUCLEOTIDE SEQUENCE [LARGE SCALE GENOMIC DNA]</scope>
    <source>
        <strain evidence="4">DSM 15288</strain>
    </source>
</reference>
<evidence type="ECO:0000259" key="2">
    <source>
        <dbReference type="Pfam" id="PF08334"/>
    </source>
</evidence>
<dbReference type="InterPro" id="IPR000983">
    <property type="entry name" value="Bac_GSPG_pilin"/>
</dbReference>
<dbReference type="Proteomes" id="UP000010847">
    <property type="component" value="Chromosome"/>
</dbReference>
<dbReference type="HOGENOM" id="CLU_091705_2_2_9"/>
<keyword evidence="1" id="KW-0488">Methylation</keyword>
<dbReference type="EMBL" id="CP007032">
    <property type="protein sequence ID" value="AHF07425.1"/>
    <property type="molecule type" value="Genomic_DNA"/>
</dbReference>
<organism evidence="3 4">
    <name type="scientific">Desulfitobacterium metallireducens DSM 15288</name>
    <dbReference type="NCBI Taxonomy" id="871968"/>
    <lineage>
        <taxon>Bacteria</taxon>
        <taxon>Bacillati</taxon>
        <taxon>Bacillota</taxon>
        <taxon>Clostridia</taxon>
        <taxon>Eubacteriales</taxon>
        <taxon>Desulfitobacteriaceae</taxon>
        <taxon>Desulfitobacterium</taxon>
    </lineage>
</organism>
<dbReference type="SUPFAM" id="SSF54523">
    <property type="entry name" value="Pili subunits"/>
    <property type="match status" value="1"/>
</dbReference>
<name>W0E981_9FIRM</name>
<dbReference type="Pfam" id="PF08334">
    <property type="entry name" value="T2SSG"/>
    <property type="match status" value="1"/>
</dbReference>
<evidence type="ECO:0000256" key="1">
    <source>
        <dbReference type="ARBA" id="ARBA00022481"/>
    </source>
</evidence>
<dbReference type="eggNOG" id="COG2165">
    <property type="taxonomic scope" value="Bacteria"/>
</dbReference>
<evidence type="ECO:0000313" key="3">
    <source>
        <dbReference type="EMBL" id="AHF07425.1"/>
    </source>
</evidence>
<accession>W0E981</accession>
<dbReference type="OrthoDB" id="1798043at2"/>
<keyword evidence="4" id="KW-1185">Reference proteome</keyword>
<dbReference type="RefSeq" id="WP_006716041.1">
    <property type="nucleotide sequence ID" value="NZ_CP007032.1"/>
</dbReference>
<dbReference type="GO" id="GO:0015627">
    <property type="term" value="C:type II protein secretion system complex"/>
    <property type="evidence" value="ECO:0007669"/>
    <property type="project" value="InterPro"/>
</dbReference>